<protein>
    <submittedName>
        <fullName evidence="3">Lipoprotein</fullName>
    </submittedName>
</protein>
<sequence>MKRACSLLIVPVAALTLAACGSGGEGPGHDMNGHRMATASAPAAGHNAQDVMFAQMMIPHHRQAITMAGQAAAKASSPEVKRLAGRIEHAQAPEIQKMTGWLRTWGASTSSGDGMHMGDGMMSDQDMKKLDTLSGRAFDTAFLQMMIKHHQGAVAMARSEQARGSFPEAKAMASDIVTSQSAEITTMRKLLG</sequence>
<dbReference type="Proteomes" id="UP001165135">
    <property type="component" value="Unassembled WGS sequence"/>
</dbReference>
<keyword evidence="3" id="KW-0449">Lipoprotein</keyword>
<evidence type="ECO:0000313" key="4">
    <source>
        <dbReference type="Proteomes" id="UP001165135"/>
    </source>
</evidence>
<comment type="caution">
    <text evidence="3">The sequence shown here is derived from an EMBL/GenBank/DDBJ whole genome shotgun (WGS) entry which is preliminary data.</text>
</comment>
<feature type="chain" id="PRO_5040970919" evidence="1">
    <location>
        <begin position="19"/>
        <end position="192"/>
    </location>
</feature>
<accession>A0A9W6VRE1</accession>
<evidence type="ECO:0000259" key="2">
    <source>
        <dbReference type="Pfam" id="PF03713"/>
    </source>
</evidence>
<evidence type="ECO:0000313" key="3">
    <source>
        <dbReference type="EMBL" id="GLY75531.1"/>
    </source>
</evidence>
<name>A0A9W6VRE1_9ACTN</name>
<keyword evidence="1" id="KW-0732">Signal</keyword>
<dbReference type="Gene3D" id="1.20.1260.10">
    <property type="match status" value="1"/>
</dbReference>
<proteinExistence type="predicted"/>
<dbReference type="EMBL" id="BSTJ01000004">
    <property type="protein sequence ID" value="GLY75531.1"/>
    <property type="molecule type" value="Genomic_DNA"/>
</dbReference>
<feature type="domain" description="DUF305" evidence="2">
    <location>
        <begin position="50"/>
        <end position="191"/>
    </location>
</feature>
<reference evidence="3" key="1">
    <citation type="submission" date="2023-03" db="EMBL/GenBank/DDBJ databases">
        <title>Actinoallomurus iriomotensis NBRC 103681.</title>
        <authorList>
            <person name="Ichikawa N."/>
            <person name="Sato H."/>
            <person name="Tonouchi N."/>
        </authorList>
    </citation>
    <scope>NUCLEOTIDE SEQUENCE</scope>
    <source>
        <strain evidence="3">NBRC 103681</strain>
    </source>
</reference>
<dbReference type="PROSITE" id="PS51257">
    <property type="entry name" value="PROKAR_LIPOPROTEIN"/>
    <property type="match status" value="1"/>
</dbReference>
<dbReference type="AlphaFoldDB" id="A0A9W6VRE1"/>
<dbReference type="Pfam" id="PF03713">
    <property type="entry name" value="DUF305"/>
    <property type="match status" value="1"/>
</dbReference>
<evidence type="ECO:0000256" key="1">
    <source>
        <dbReference type="SAM" id="SignalP"/>
    </source>
</evidence>
<dbReference type="PANTHER" id="PTHR36933">
    <property type="entry name" value="SLL0788 PROTEIN"/>
    <property type="match status" value="1"/>
</dbReference>
<dbReference type="InterPro" id="IPR012347">
    <property type="entry name" value="Ferritin-like"/>
</dbReference>
<gene>
    <name evidence="3" type="ORF">Airi01_037980</name>
</gene>
<dbReference type="InterPro" id="IPR005183">
    <property type="entry name" value="DUF305_CopM-like"/>
</dbReference>
<feature type="signal peptide" evidence="1">
    <location>
        <begin position="1"/>
        <end position="18"/>
    </location>
</feature>
<organism evidence="3 4">
    <name type="scientific">Actinoallomurus iriomotensis</name>
    <dbReference type="NCBI Taxonomy" id="478107"/>
    <lineage>
        <taxon>Bacteria</taxon>
        <taxon>Bacillati</taxon>
        <taxon>Actinomycetota</taxon>
        <taxon>Actinomycetes</taxon>
        <taxon>Streptosporangiales</taxon>
        <taxon>Thermomonosporaceae</taxon>
        <taxon>Actinoallomurus</taxon>
    </lineage>
</organism>
<dbReference type="RefSeq" id="WP_285622665.1">
    <property type="nucleotide sequence ID" value="NZ_BSTJ01000004.1"/>
</dbReference>
<dbReference type="PANTHER" id="PTHR36933:SF1">
    <property type="entry name" value="SLL0788 PROTEIN"/>
    <property type="match status" value="1"/>
</dbReference>